<proteinExistence type="predicted"/>
<dbReference type="InterPro" id="IPR041700">
    <property type="entry name" value="OMP_b-brl_3"/>
</dbReference>
<dbReference type="Proteomes" id="UP000184047">
    <property type="component" value="Unassembled WGS sequence"/>
</dbReference>
<evidence type="ECO:0000256" key="3">
    <source>
        <dbReference type="ARBA" id="ARBA00023237"/>
    </source>
</evidence>
<evidence type="ECO:0000256" key="1">
    <source>
        <dbReference type="ARBA" id="ARBA00004442"/>
    </source>
</evidence>
<keyword evidence="4" id="KW-1133">Transmembrane helix</keyword>
<dbReference type="STRING" id="421058.SAMN05421866_3697"/>
<evidence type="ECO:0000313" key="6">
    <source>
        <dbReference type="EMBL" id="SHH76458.1"/>
    </source>
</evidence>
<dbReference type="Pfam" id="PF14905">
    <property type="entry name" value="OMP_b-brl_3"/>
    <property type="match status" value="1"/>
</dbReference>
<dbReference type="InterPro" id="IPR036942">
    <property type="entry name" value="Beta-barrel_TonB_sf"/>
</dbReference>
<evidence type="ECO:0000259" key="5">
    <source>
        <dbReference type="Pfam" id="PF14905"/>
    </source>
</evidence>
<feature type="transmembrane region" description="Helical" evidence="4">
    <location>
        <begin position="21"/>
        <end position="39"/>
    </location>
</feature>
<organism evidence="6 7">
    <name type="scientific">Chryseobacterium oranimense</name>
    <dbReference type="NCBI Taxonomy" id="421058"/>
    <lineage>
        <taxon>Bacteria</taxon>
        <taxon>Pseudomonadati</taxon>
        <taxon>Bacteroidota</taxon>
        <taxon>Flavobacteriia</taxon>
        <taxon>Flavobacteriales</taxon>
        <taxon>Weeksellaceae</taxon>
        <taxon>Chryseobacterium group</taxon>
        <taxon>Chryseobacterium</taxon>
    </lineage>
</organism>
<dbReference type="AlphaFoldDB" id="A0A1M5VMQ4"/>
<reference evidence="7" key="1">
    <citation type="submission" date="2016-11" db="EMBL/GenBank/DDBJ databases">
        <authorList>
            <person name="Varghese N."/>
            <person name="Submissions S."/>
        </authorList>
    </citation>
    <scope>NUCLEOTIDE SEQUENCE [LARGE SCALE GENOMIC DNA]</scope>
    <source>
        <strain evidence="7">DSM 19055</strain>
    </source>
</reference>
<keyword evidence="7" id="KW-1185">Reference proteome</keyword>
<sequence length="712" mass="80738">MPDLICLIFIKIILFLNMKKVLYPVFFLCGVFVFSQKAAKNDTIGQGATKEIQEVILKSQRKKQFADKSVYTFDKEALEKARYAKDLLQTLPELQLDPVSNTIISTKGGTALFLINGIEATDLQIRSVAPSEVVRVEYYDIPPARWASRAETVINIITKSNETGYVFGVDTMSGLTTGFVNASAYANFTKGKNNFGLEYFFNLRDYDDRQVQSIYDYQLNGEHYRSDENRKDHFGYTSQNIALRYTRMVPDQYAFQAKLNMDILSRFSKGTGESVFTKDSFREEHEMFKNSGSSYAIPKLDLYYSKKIGSKDELSLNAVGSHYSTNTTESAREWIVPSEVSVYDNDMILKTEQTNFVGELAHTHDFKAGKLSSGYRISSTAISNDLNNLAGHSEYSVNYLEQYFYTEFSGKADKFSYRVGAGLTNIHNKSAANTFDEWSFTPKVILGYQLKNNQSLRLTSSYSPTSPWSSALSSNVVQLAPNIVQKGNPFLKSQQNFSNNLIYSFNNKKFDFNASLFYRYTDRVINQYYVLDDTFGGYALTYENGKNSQRYGIQLSGSYKPFGSSLLVIKAVLTPTSETLRTSKGALIKNDYLANNFSVSSEYKSFSVQYMVNIPVYTLSGAFLNTNENQNHFFASYRLKSWSFTAGMYWIGMPSEYKTKSLPESLVDYNVHTRIMNNKSMFVLGVSFDFSKGKKTELQRKLNNETAPAATF</sequence>
<feature type="domain" description="Outer membrane protein beta-barrel" evidence="5">
    <location>
        <begin position="311"/>
        <end position="600"/>
    </location>
</feature>
<dbReference type="EMBL" id="FQWT01000006">
    <property type="protein sequence ID" value="SHH76458.1"/>
    <property type="molecule type" value="Genomic_DNA"/>
</dbReference>
<keyword evidence="4" id="KW-0812">Transmembrane</keyword>
<evidence type="ECO:0000313" key="7">
    <source>
        <dbReference type="Proteomes" id="UP000184047"/>
    </source>
</evidence>
<evidence type="ECO:0000256" key="2">
    <source>
        <dbReference type="ARBA" id="ARBA00023136"/>
    </source>
</evidence>
<dbReference type="GO" id="GO:0009279">
    <property type="term" value="C:cell outer membrane"/>
    <property type="evidence" value="ECO:0007669"/>
    <property type="project" value="UniProtKB-SubCell"/>
</dbReference>
<name>A0A1M5VMQ4_9FLAO</name>
<keyword evidence="3" id="KW-0998">Cell outer membrane</keyword>
<dbReference type="Gene3D" id="2.40.170.20">
    <property type="entry name" value="TonB-dependent receptor, beta-barrel domain"/>
    <property type="match status" value="1"/>
</dbReference>
<comment type="subcellular location">
    <subcellularLocation>
        <location evidence="1">Cell outer membrane</location>
    </subcellularLocation>
</comment>
<protein>
    <submittedName>
        <fullName evidence="6">Outer membrane protein beta-barrel family protein</fullName>
    </submittedName>
</protein>
<dbReference type="eggNOG" id="COG4771">
    <property type="taxonomic scope" value="Bacteria"/>
</dbReference>
<keyword evidence="2 4" id="KW-0472">Membrane</keyword>
<accession>A0A1M5VMQ4</accession>
<evidence type="ECO:0000256" key="4">
    <source>
        <dbReference type="SAM" id="Phobius"/>
    </source>
</evidence>
<gene>
    <name evidence="6" type="ORF">SAMN05421866_3697</name>
</gene>
<dbReference type="SUPFAM" id="SSF56935">
    <property type="entry name" value="Porins"/>
    <property type="match status" value="1"/>
</dbReference>